<evidence type="ECO:0000256" key="6">
    <source>
        <dbReference type="ARBA" id="ARBA00022679"/>
    </source>
</evidence>
<keyword evidence="4" id="KW-1003">Cell membrane</keyword>
<keyword evidence="6 13" id="KW-0808">Transferase</keyword>
<comment type="catalytic activity">
    <reaction evidence="1">
        <text>ATP + protein L-histidine = ADP + protein N-phospho-L-histidine.</text>
        <dbReference type="EC" id="2.7.13.3"/>
    </reaction>
</comment>
<dbReference type="GO" id="GO:0005524">
    <property type="term" value="F:ATP binding"/>
    <property type="evidence" value="ECO:0007669"/>
    <property type="project" value="UniProtKB-KW"/>
</dbReference>
<proteinExistence type="predicted"/>
<dbReference type="EMBL" id="UGLZ01000005">
    <property type="protein sequence ID" value="STV60643.1"/>
    <property type="molecule type" value="Genomic_DNA"/>
</dbReference>
<dbReference type="GO" id="GO:0000160">
    <property type="term" value="P:phosphorelay signal transduction system"/>
    <property type="evidence" value="ECO:0007669"/>
    <property type="project" value="UniProtKB-KW"/>
</dbReference>
<evidence type="ECO:0000256" key="10">
    <source>
        <dbReference type="ARBA" id="ARBA00023012"/>
    </source>
</evidence>
<keyword evidence="14" id="KW-1185">Reference proteome</keyword>
<dbReference type="Pfam" id="PF02518">
    <property type="entry name" value="HATPase_c"/>
    <property type="match status" value="1"/>
</dbReference>
<dbReference type="PANTHER" id="PTHR43065">
    <property type="entry name" value="SENSOR HISTIDINE KINASE"/>
    <property type="match status" value="1"/>
</dbReference>
<evidence type="ECO:0000256" key="7">
    <source>
        <dbReference type="ARBA" id="ARBA00022741"/>
    </source>
</evidence>
<comment type="subcellular location">
    <subcellularLocation>
        <location evidence="2">Cell inner membrane</location>
        <topology evidence="2">Multi-pass membrane protein</topology>
    </subcellularLocation>
</comment>
<keyword evidence="11" id="KW-0472">Membrane</keyword>
<dbReference type="InterPro" id="IPR036890">
    <property type="entry name" value="HATPase_C_sf"/>
</dbReference>
<dbReference type="InterPro" id="IPR004358">
    <property type="entry name" value="Sig_transdc_His_kin-like_C"/>
</dbReference>
<evidence type="ECO:0000313" key="13">
    <source>
        <dbReference type="EMBL" id="STV60643.1"/>
    </source>
</evidence>
<organism evidence="13 14">
    <name type="scientific">Klebsiella pneumoniae subsp. ozaenae</name>
    <dbReference type="NCBI Taxonomy" id="574"/>
    <lineage>
        <taxon>Bacteria</taxon>
        <taxon>Pseudomonadati</taxon>
        <taxon>Pseudomonadota</taxon>
        <taxon>Gammaproteobacteria</taxon>
        <taxon>Enterobacterales</taxon>
        <taxon>Enterobacteriaceae</taxon>
        <taxon>Klebsiella/Raoultella group</taxon>
        <taxon>Klebsiella</taxon>
        <taxon>Klebsiella pneumoniae complex</taxon>
    </lineage>
</organism>
<dbReference type="GO" id="GO:0004673">
    <property type="term" value="F:protein histidine kinase activity"/>
    <property type="evidence" value="ECO:0007669"/>
    <property type="project" value="UniProtKB-EC"/>
</dbReference>
<dbReference type="PANTHER" id="PTHR43065:SF54">
    <property type="entry name" value="SENSOR PROTEIN ZRAS"/>
    <property type="match status" value="1"/>
</dbReference>
<keyword evidence="10" id="KW-0902">Two-component regulatory system</keyword>
<dbReference type="PRINTS" id="PR00344">
    <property type="entry name" value="BCTRLSENSOR"/>
</dbReference>
<accession>A0A378C3N6</accession>
<evidence type="ECO:0000256" key="9">
    <source>
        <dbReference type="ARBA" id="ARBA00022840"/>
    </source>
</evidence>
<evidence type="ECO:0000256" key="8">
    <source>
        <dbReference type="ARBA" id="ARBA00022777"/>
    </source>
</evidence>
<evidence type="ECO:0000313" key="14">
    <source>
        <dbReference type="Proteomes" id="UP000255382"/>
    </source>
</evidence>
<gene>
    <name evidence="13" type="primary">zraS_1</name>
    <name evidence="13" type="ORF">NCTC5050_06907</name>
</gene>
<evidence type="ECO:0000256" key="4">
    <source>
        <dbReference type="ARBA" id="ARBA00022519"/>
    </source>
</evidence>
<evidence type="ECO:0000256" key="5">
    <source>
        <dbReference type="ARBA" id="ARBA00022553"/>
    </source>
</evidence>
<dbReference type="Gene3D" id="3.30.565.10">
    <property type="entry name" value="Histidine kinase-like ATPase, C-terminal domain"/>
    <property type="match status" value="1"/>
</dbReference>
<keyword evidence="7" id="KW-0547">Nucleotide-binding</keyword>
<keyword evidence="4" id="KW-0997">Cell inner membrane</keyword>
<dbReference type="InterPro" id="IPR003594">
    <property type="entry name" value="HATPase_dom"/>
</dbReference>
<evidence type="ECO:0000256" key="11">
    <source>
        <dbReference type="ARBA" id="ARBA00023136"/>
    </source>
</evidence>
<reference evidence="13 14" key="1">
    <citation type="submission" date="2018-06" db="EMBL/GenBank/DDBJ databases">
        <authorList>
            <consortium name="Pathogen Informatics"/>
            <person name="Doyle S."/>
        </authorList>
    </citation>
    <scope>NUCLEOTIDE SEQUENCE [LARGE SCALE GENOMIC DNA]</scope>
    <source>
        <strain evidence="13 14">NCTC5050</strain>
    </source>
</reference>
<keyword evidence="9" id="KW-0067">ATP-binding</keyword>
<evidence type="ECO:0000259" key="12">
    <source>
        <dbReference type="PROSITE" id="PS50109"/>
    </source>
</evidence>
<dbReference type="GO" id="GO:0005886">
    <property type="term" value="C:plasma membrane"/>
    <property type="evidence" value="ECO:0007669"/>
    <property type="project" value="UniProtKB-SubCell"/>
</dbReference>
<dbReference type="InterPro" id="IPR005467">
    <property type="entry name" value="His_kinase_dom"/>
</dbReference>
<evidence type="ECO:0000256" key="2">
    <source>
        <dbReference type="ARBA" id="ARBA00004429"/>
    </source>
</evidence>
<keyword evidence="5" id="KW-0597">Phosphoprotein</keyword>
<evidence type="ECO:0000256" key="1">
    <source>
        <dbReference type="ARBA" id="ARBA00000085"/>
    </source>
</evidence>
<evidence type="ECO:0000256" key="3">
    <source>
        <dbReference type="ARBA" id="ARBA00012438"/>
    </source>
</evidence>
<sequence>MSDEELQAIFTPYFTTKADGTGLGLAVVQNIIEQHGGTIRAEKSAGSWSDIYALVTGGCSTEGR</sequence>
<dbReference type="PROSITE" id="PS50109">
    <property type="entry name" value="HIS_KIN"/>
    <property type="match status" value="1"/>
</dbReference>
<dbReference type="Proteomes" id="UP000255382">
    <property type="component" value="Unassembled WGS sequence"/>
</dbReference>
<dbReference type="AlphaFoldDB" id="A0A378C3N6"/>
<keyword evidence="8" id="KW-0418">Kinase</keyword>
<name>A0A378C3N6_KLEPO</name>
<dbReference type="EC" id="2.7.13.3" evidence="3"/>
<feature type="domain" description="Histidine kinase" evidence="12">
    <location>
        <begin position="1"/>
        <end position="46"/>
    </location>
</feature>
<protein>
    <recommendedName>
        <fullName evidence="3">histidine kinase</fullName>
        <ecNumber evidence="3">2.7.13.3</ecNumber>
    </recommendedName>
</protein>
<dbReference type="SUPFAM" id="SSF55874">
    <property type="entry name" value="ATPase domain of HSP90 chaperone/DNA topoisomerase II/histidine kinase"/>
    <property type="match status" value="1"/>
</dbReference>